<sequence length="378" mass="43354">MLFRYKILFIVLFAVFLIQNKQGSTEQKQAVWEKNFTGYIREIAWAKNSEYILIIMNIDNKEGVTTSSIIDCLDRNGNILWEQKKDKIAFINLDTSQNSDIIVGGFDLNESGKSFLFDIKGNVLREYDKEANIISPDGNQIIYYNPENTIFGSYNKGGKTLWNEQKLGIKKSILAVKFFPNDPKIIATTGDATVYCLKLNGEILWTKKFGKLFHGDISISNNEEFIAFGTSLQNKDHILVFTKNGNILWQKIPSDIVGLDAIDLSESSKYLLVCGSSIYGQFASIFTKEGNKILETNWKYKSAQIDEGYISKEDNLYVVVNFYFMKDERSKISCFDSNKKELWSIDFISQCSFRISPNHNYMVVKEGDNKILFYKLNN</sequence>
<reference evidence="3" key="1">
    <citation type="submission" date="2017-09" db="EMBL/GenBank/DDBJ databases">
        <title>Depth-based differentiation of microbial function through sediment-hosted aquifers and enrichment of novel symbionts in the deep terrestrial subsurface.</title>
        <authorList>
            <person name="Probst A.J."/>
            <person name="Ladd B."/>
            <person name="Jarett J.K."/>
            <person name="Geller-Mcgrath D.E."/>
            <person name="Sieber C.M.K."/>
            <person name="Emerson J.B."/>
            <person name="Anantharaman K."/>
            <person name="Thomas B.C."/>
            <person name="Malmstrom R."/>
            <person name="Stieglmeier M."/>
            <person name="Klingl A."/>
            <person name="Woyke T."/>
            <person name="Ryan C.M."/>
            <person name="Banfield J.F."/>
        </authorList>
    </citation>
    <scope>NUCLEOTIDE SEQUENCE [LARGE SCALE GENOMIC DNA]</scope>
</reference>
<dbReference type="InterPro" id="IPR015943">
    <property type="entry name" value="WD40/YVTN_repeat-like_dom_sf"/>
</dbReference>
<dbReference type="Proteomes" id="UP000229307">
    <property type="component" value="Unassembled WGS sequence"/>
</dbReference>
<organism evidence="2 3">
    <name type="scientific">Candidatus Desantisbacteria bacterium CG_4_10_14_0_8_um_filter_48_22</name>
    <dbReference type="NCBI Taxonomy" id="1974543"/>
    <lineage>
        <taxon>Bacteria</taxon>
        <taxon>Candidatus Desantisiibacteriota</taxon>
    </lineage>
</organism>
<dbReference type="Gene3D" id="2.130.10.10">
    <property type="entry name" value="YVTN repeat-like/Quinoprotein amine dehydrogenase"/>
    <property type="match status" value="1"/>
</dbReference>
<dbReference type="SUPFAM" id="SSF101898">
    <property type="entry name" value="NHL repeat"/>
    <property type="match status" value="1"/>
</dbReference>
<evidence type="ECO:0000259" key="1">
    <source>
        <dbReference type="Pfam" id="PF13360"/>
    </source>
</evidence>
<dbReference type="EMBL" id="PFMR01000334">
    <property type="protein sequence ID" value="PIZ14564.1"/>
    <property type="molecule type" value="Genomic_DNA"/>
</dbReference>
<feature type="domain" description="Pyrrolo-quinoline quinone repeat" evidence="1">
    <location>
        <begin position="154"/>
        <end position="295"/>
    </location>
</feature>
<dbReference type="AlphaFoldDB" id="A0A2M7S4U1"/>
<evidence type="ECO:0000313" key="2">
    <source>
        <dbReference type="EMBL" id="PIZ14564.1"/>
    </source>
</evidence>
<comment type="caution">
    <text evidence="2">The sequence shown here is derived from an EMBL/GenBank/DDBJ whole genome shotgun (WGS) entry which is preliminary data.</text>
</comment>
<dbReference type="InterPro" id="IPR002372">
    <property type="entry name" value="PQQ_rpt_dom"/>
</dbReference>
<gene>
    <name evidence="2" type="ORF">COY52_12080</name>
</gene>
<dbReference type="Pfam" id="PF13360">
    <property type="entry name" value="PQQ_2"/>
    <property type="match status" value="1"/>
</dbReference>
<proteinExistence type="predicted"/>
<name>A0A2M7S4U1_9BACT</name>
<evidence type="ECO:0000313" key="3">
    <source>
        <dbReference type="Proteomes" id="UP000229307"/>
    </source>
</evidence>
<protein>
    <recommendedName>
        <fullName evidence="1">Pyrrolo-quinoline quinone repeat domain-containing protein</fullName>
    </recommendedName>
</protein>
<accession>A0A2M7S4U1</accession>